<dbReference type="HOGENOM" id="CLU_061288_18_1_1"/>
<keyword evidence="7" id="KW-1185">Reference proteome</keyword>
<dbReference type="PROSITE" id="PS50222">
    <property type="entry name" value="EF_HAND_2"/>
    <property type="match status" value="3"/>
</dbReference>
<feature type="domain" description="EF-hand" evidence="5">
    <location>
        <begin position="116"/>
        <end position="151"/>
    </location>
</feature>
<feature type="domain" description="EF-hand" evidence="5">
    <location>
        <begin position="152"/>
        <end position="185"/>
    </location>
</feature>
<accession>G7E8J5</accession>
<protein>
    <recommendedName>
        <fullName evidence="5">EF-hand domain-containing protein</fullName>
    </recommendedName>
</protein>
<dbReference type="FunFam" id="1.10.238.10:FF:000172">
    <property type="entry name" value="Cell division control protein"/>
    <property type="match status" value="1"/>
</dbReference>
<evidence type="ECO:0000259" key="5">
    <source>
        <dbReference type="PROSITE" id="PS50222"/>
    </source>
</evidence>
<gene>
    <name evidence="6" type="primary">Mo05846</name>
    <name evidence="6" type="ORF">E5Q_05846</name>
</gene>
<name>G7E8J5_MIXOS</name>
<evidence type="ECO:0000313" key="7">
    <source>
        <dbReference type="Proteomes" id="UP000009131"/>
    </source>
</evidence>
<dbReference type="FunCoup" id="G7E8J5">
    <property type="interactions" value="71"/>
</dbReference>
<dbReference type="PROSITE" id="PS00018">
    <property type="entry name" value="EF_HAND_1"/>
    <property type="match status" value="2"/>
</dbReference>
<feature type="region of interest" description="Disordered" evidence="4">
    <location>
        <begin position="1"/>
        <end position="43"/>
    </location>
</feature>
<dbReference type="InterPro" id="IPR050230">
    <property type="entry name" value="CALM/Myosin/TropC-like"/>
</dbReference>
<evidence type="ECO:0000256" key="3">
    <source>
        <dbReference type="ARBA" id="ARBA00022837"/>
    </source>
</evidence>
<dbReference type="GO" id="GO:0005509">
    <property type="term" value="F:calcium ion binding"/>
    <property type="evidence" value="ECO:0007669"/>
    <property type="project" value="InterPro"/>
</dbReference>
<dbReference type="EMBL" id="BABT02000216">
    <property type="protein sequence ID" value="GAA99155.1"/>
    <property type="molecule type" value="Genomic_DNA"/>
</dbReference>
<dbReference type="InterPro" id="IPR002048">
    <property type="entry name" value="EF_hand_dom"/>
</dbReference>
<dbReference type="InterPro" id="IPR018247">
    <property type="entry name" value="EF_Hand_1_Ca_BS"/>
</dbReference>
<feature type="domain" description="EF-hand" evidence="5">
    <location>
        <begin position="43"/>
        <end position="78"/>
    </location>
</feature>
<dbReference type="eggNOG" id="KOG0028">
    <property type="taxonomic scope" value="Eukaryota"/>
</dbReference>
<dbReference type="SUPFAM" id="SSF47473">
    <property type="entry name" value="EF-hand"/>
    <property type="match status" value="1"/>
</dbReference>
<evidence type="ECO:0000256" key="4">
    <source>
        <dbReference type="SAM" id="MobiDB-lite"/>
    </source>
</evidence>
<evidence type="ECO:0000256" key="2">
    <source>
        <dbReference type="ARBA" id="ARBA00022737"/>
    </source>
</evidence>
<reference evidence="6 7" key="2">
    <citation type="journal article" date="2012" name="Open Biol.">
        <title>Characteristics of nucleosomes and linker DNA regions on the genome of the basidiomycete Mixia osmundae revealed by mono- and dinucleosome mapping.</title>
        <authorList>
            <person name="Nishida H."/>
            <person name="Kondo S."/>
            <person name="Matsumoto T."/>
            <person name="Suzuki Y."/>
            <person name="Yoshikawa H."/>
            <person name="Taylor T.D."/>
            <person name="Sugiyama J."/>
        </authorList>
    </citation>
    <scope>NUCLEOTIDE SEQUENCE [LARGE SCALE GENOMIC DNA]</scope>
    <source>
        <strain evidence="7">CBS 9802 / IAM 14324 / JCM 22182 / KY 12970</strain>
    </source>
</reference>
<dbReference type="InParanoid" id="G7E8J5"/>
<dbReference type="CDD" id="cd00051">
    <property type="entry name" value="EFh"/>
    <property type="match status" value="1"/>
</dbReference>
<sequence length="185" mass="21375">MSLYPTSSAKAKRRTYTSGNTTSSYGNGPSQNNQQQQPQISDEQRAEIKEAFELFDLDKDGMLDYHEVKVAFRALGFDLKKAEVLKLLRDHDENGRSLMSFESFQRITTDKMLTRDPLDEIRRAFQLFDDDKTGKIDIRNLRRVAKEIGENLDDDELTAMIEEFDLDQDGMISEQEFINIMTDDT</sequence>
<dbReference type="GO" id="GO:0016460">
    <property type="term" value="C:myosin II complex"/>
    <property type="evidence" value="ECO:0007669"/>
    <property type="project" value="TreeGrafter"/>
</dbReference>
<reference evidence="6 7" key="1">
    <citation type="journal article" date="2011" name="J. Gen. Appl. Microbiol.">
        <title>Draft genome sequencing of the enigmatic basidiomycete Mixia osmundae.</title>
        <authorList>
            <person name="Nishida H."/>
            <person name="Nagatsuka Y."/>
            <person name="Sugiyama J."/>
        </authorList>
    </citation>
    <scope>NUCLEOTIDE SEQUENCE [LARGE SCALE GENOMIC DNA]</scope>
    <source>
        <strain evidence="7">CBS 9802 / IAM 14324 / JCM 22182 / KY 12970</strain>
    </source>
</reference>
<feature type="compositionally biased region" description="Low complexity" evidence="4">
    <location>
        <begin position="16"/>
        <end position="39"/>
    </location>
</feature>
<dbReference type="PANTHER" id="PTHR23048:SF48">
    <property type="entry name" value="CENTRIN 3"/>
    <property type="match status" value="1"/>
</dbReference>
<evidence type="ECO:0000256" key="1">
    <source>
        <dbReference type="ARBA" id="ARBA00022723"/>
    </source>
</evidence>
<organism evidence="6 7">
    <name type="scientific">Mixia osmundae (strain CBS 9802 / IAM 14324 / JCM 22182 / KY 12970)</name>
    <dbReference type="NCBI Taxonomy" id="764103"/>
    <lineage>
        <taxon>Eukaryota</taxon>
        <taxon>Fungi</taxon>
        <taxon>Dikarya</taxon>
        <taxon>Basidiomycota</taxon>
        <taxon>Pucciniomycotina</taxon>
        <taxon>Mixiomycetes</taxon>
        <taxon>Mixiales</taxon>
        <taxon>Mixiaceae</taxon>
        <taxon>Mixia</taxon>
    </lineage>
</organism>
<dbReference type="Pfam" id="PF13499">
    <property type="entry name" value="EF-hand_7"/>
    <property type="match status" value="2"/>
</dbReference>
<dbReference type="Gene3D" id="1.10.238.10">
    <property type="entry name" value="EF-hand"/>
    <property type="match status" value="2"/>
</dbReference>
<keyword evidence="1" id="KW-0479">Metal-binding</keyword>
<keyword evidence="3" id="KW-0106">Calcium</keyword>
<dbReference type="OrthoDB" id="26525at2759"/>
<comment type="caution">
    <text evidence="6">The sequence shown here is derived from an EMBL/GenBank/DDBJ whole genome shotgun (WGS) entry which is preliminary data.</text>
</comment>
<keyword evidence="2" id="KW-0677">Repeat</keyword>
<dbReference type="Proteomes" id="UP000009131">
    <property type="component" value="Unassembled WGS sequence"/>
</dbReference>
<proteinExistence type="predicted"/>
<dbReference type="STRING" id="764103.G7E8J5"/>
<dbReference type="SMART" id="SM00054">
    <property type="entry name" value="EFh"/>
    <property type="match status" value="4"/>
</dbReference>
<dbReference type="InterPro" id="IPR011992">
    <property type="entry name" value="EF-hand-dom_pair"/>
</dbReference>
<dbReference type="AlphaFoldDB" id="G7E8J5"/>
<dbReference type="PANTHER" id="PTHR23048">
    <property type="entry name" value="MYOSIN LIGHT CHAIN 1, 3"/>
    <property type="match status" value="1"/>
</dbReference>
<evidence type="ECO:0000313" key="6">
    <source>
        <dbReference type="EMBL" id="GAA99155.1"/>
    </source>
</evidence>